<sequence>MNGPERVLALCRFLHEGSALLLWGASAYLAVLVPPKLGREIGRRLMSIWIVGALIAITTTVALLPTEAAVIGDGWRDAFRPAIIDGVLFDTNVGTAWIAAMGAAVLLGLTTIRTSPVRLSATAASSGLLVGTLTLTGHAAMHEGWLGLAHRLNATLHVLAAGAWLGALLPLVLLLKILDEPAWQAEANSALRRFSTAGHAAVALVIATGMLNTALILGRWPTTWSSTYQAMLALKIALVAVITALAIRNRYGLVPMLRNRHPQALDAIRRNTIVILGLGLAAIGCVSIFGMLEPA</sequence>
<keyword evidence="2" id="KW-1003">Cell membrane</keyword>
<feature type="transmembrane region" description="Helical" evidence="6">
    <location>
        <begin position="230"/>
        <end position="251"/>
    </location>
</feature>
<feature type="transmembrane region" description="Helical" evidence="6">
    <location>
        <begin position="272"/>
        <end position="292"/>
    </location>
</feature>
<evidence type="ECO:0000256" key="4">
    <source>
        <dbReference type="ARBA" id="ARBA00022989"/>
    </source>
</evidence>
<comment type="caution">
    <text evidence="8">The sequence shown here is derived from an EMBL/GenBank/DDBJ whole genome shotgun (WGS) entry which is preliminary data.</text>
</comment>
<feature type="domain" description="Copper resistance protein D" evidence="7">
    <location>
        <begin position="190"/>
        <end position="288"/>
    </location>
</feature>
<dbReference type="AlphaFoldDB" id="A0AA41YYW7"/>
<feature type="transmembrane region" description="Helical" evidence="6">
    <location>
        <begin position="12"/>
        <end position="33"/>
    </location>
</feature>
<dbReference type="EMBL" id="JAMOIM010000021">
    <property type="protein sequence ID" value="MCW6511129.1"/>
    <property type="molecule type" value="Genomic_DNA"/>
</dbReference>
<feature type="transmembrane region" description="Helical" evidence="6">
    <location>
        <begin position="119"/>
        <end position="142"/>
    </location>
</feature>
<gene>
    <name evidence="8" type="primary">copD</name>
    <name evidence="8" type="ORF">M8523_24275</name>
</gene>
<keyword evidence="3 6" id="KW-0812">Transmembrane</keyword>
<evidence type="ECO:0000313" key="9">
    <source>
        <dbReference type="Proteomes" id="UP001165667"/>
    </source>
</evidence>
<proteinExistence type="predicted"/>
<dbReference type="PANTHER" id="PTHR34820:SF4">
    <property type="entry name" value="INNER MEMBRANE PROTEIN YEBZ"/>
    <property type="match status" value="1"/>
</dbReference>
<evidence type="ECO:0000313" key="8">
    <source>
        <dbReference type="EMBL" id="MCW6511129.1"/>
    </source>
</evidence>
<comment type="subcellular location">
    <subcellularLocation>
        <location evidence="1">Cell membrane</location>
        <topology evidence="1">Multi-pass membrane protein</topology>
    </subcellularLocation>
</comment>
<dbReference type="NCBIfam" id="NF033808">
    <property type="entry name" value="copper_CopD"/>
    <property type="match status" value="1"/>
</dbReference>
<dbReference type="PANTHER" id="PTHR34820">
    <property type="entry name" value="INNER MEMBRANE PROTEIN YEBZ"/>
    <property type="match status" value="1"/>
</dbReference>
<keyword evidence="9" id="KW-1185">Reference proteome</keyword>
<feature type="transmembrane region" description="Helical" evidence="6">
    <location>
        <begin position="154"/>
        <end position="175"/>
    </location>
</feature>
<evidence type="ECO:0000256" key="2">
    <source>
        <dbReference type="ARBA" id="ARBA00022475"/>
    </source>
</evidence>
<feature type="transmembrane region" description="Helical" evidence="6">
    <location>
        <begin position="94"/>
        <end position="112"/>
    </location>
</feature>
<feature type="transmembrane region" description="Helical" evidence="6">
    <location>
        <begin position="196"/>
        <end position="218"/>
    </location>
</feature>
<keyword evidence="5 6" id="KW-0472">Membrane</keyword>
<dbReference type="Pfam" id="PF05425">
    <property type="entry name" value="CopD"/>
    <property type="match status" value="1"/>
</dbReference>
<dbReference type="RefSeq" id="WP_282587503.1">
    <property type="nucleotide sequence ID" value="NZ_JAMOIM010000021.1"/>
</dbReference>
<dbReference type="Proteomes" id="UP001165667">
    <property type="component" value="Unassembled WGS sequence"/>
</dbReference>
<protein>
    <submittedName>
        <fullName evidence="8">Copper homeostasis membrane protein CopD</fullName>
    </submittedName>
</protein>
<evidence type="ECO:0000256" key="5">
    <source>
        <dbReference type="ARBA" id="ARBA00023136"/>
    </source>
</evidence>
<feature type="transmembrane region" description="Helical" evidence="6">
    <location>
        <begin position="45"/>
        <end position="64"/>
    </location>
</feature>
<reference evidence="8" key="1">
    <citation type="submission" date="2022-05" db="EMBL/GenBank/DDBJ databases">
        <authorList>
            <person name="Pankratov T."/>
        </authorList>
    </citation>
    <scope>NUCLEOTIDE SEQUENCE</scope>
    <source>
        <strain evidence="8">BP6-180914</strain>
    </source>
</reference>
<dbReference type="InterPro" id="IPR047689">
    <property type="entry name" value="CopD"/>
</dbReference>
<evidence type="ECO:0000259" key="7">
    <source>
        <dbReference type="Pfam" id="PF05425"/>
    </source>
</evidence>
<evidence type="ECO:0000256" key="1">
    <source>
        <dbReference type="ARBA" id="ARBA00004651"/>
    </source>
</evidence>
<accession>A0AA41YYW7</accession>
<evidence type="ECO:0000256" key="6">
    <source>
        <dbReference type="SAM" id="Phobius"/>
    </source>
</evidence>
<dbReference type="InterPro" id="IPR032694">
    <property type="entry name" value="CopC/D"/>
</dbReference>
<name>A0AA41YYW7_9HYPH</name>
<dbReference type="GO" id="GO:0006825">
    <property type="term" value="P:copper ion transport"/>
    <property type="evidence" value="ECO:0007669"/>
    <property type="project" value="InterPro"/>
</dbReference>
<dbReference type="GO" id="GO:0005886">
    <property type="term" value="C:plasma membrane"/>
    <property type="evidence" value="ECO:0007669"/>
    <property type="project" value="UniProtKB-SubCell"/>
</dbReference>
<dbReference type="InterPro" id="IPR008457">
    <property type="entry name" value="Cu-R_CopD_dom"/>
</dbReference>
<keyword evidence="4 6" id="KW-1133">Transmembrane helix</keyword>
<organism evidence="8 9">
    <name type="scientific">Lichenifustis flavocetrariae</name>
    <dbReference type="NCBI Taxonomy" id="2949735"/>
    <lineage>
        <taxon>Bacteria</taxon>
        <taxon>Pseudomonadati</taxon>
        <taxon>Pseudomonadota</taxon>
        <taxon>Alphaproteobacteria</taxon>
        <taxon>Hyphomicrobiales</taxon>
        <taxon>Lichenihabitantaceae</taxon>
        <taxon>Lichenifustis</taxon>
    </lineage>
</organism>
<evidence type="ECO:0000256" key="3">
    <source>
        <dbReference type="ARBA" id="ARBA00022692"/>
    </source>
</evidence>